<proteinExistence type="predicted"/>
<evidence type="ECO:0000313" key="2">
    <source>
        <dbReference type="EMBL" id="KAJ8779295.1"/>
    </source>
</evidence>
<sequence>MRQQQRHLQPWKLLPSPSFPAPGHHWLPAANNRIANPKAYGENDSGRSKAVLGQGTPALQGQATLTSRGLGSGTSRGPGANCVNV</sequence>
<reference evidence="2 3" key="1">
    <citation type="submission" date="2022-11" db="EMBL/GenBank/DDBJ databases">
        <title>Whole genome sequence of Eschrichtius robustus ER-17-0199.</title>
        <authorList>
            <person name="Bruniche-Olsen A."/>
            <person name="Black A.N."/>
            <person name="Fields C.J."/>
            <person name="Walden K."/>
            <person name="Dewoody J.A."/>
        </authorList>
    </citation>
    <scope>NUCLEOTIDE SEQUENCE [LARGE SCALE GENOMIC DNA]</scope>
    <source>
        <strain evidence="2">ER-17-0199</strain>
        <tissue evidence="2">Blubber</tissue>
    </source>
</reference>
<evidence type="ECO:0000256" key="1">
    <source>
        <dbReference type="SAM" id="MobiDB-lite"/>
    </source>
</evidence>
<comment type="caution">
    <text evidence="2">The sequence shown here is derived from an EMBL/GenBank/DDBJ whole genome shotgun (WGS) entry which is preliminary data.</text>
</comment>
<dbReference type="Proteomes" id="UP001159641">
    <property type="component" value="Unassembled WGS sequence"/>
</dbReference>
<organism evidence="2 3">
    <name type="scientific">Eschrichtius robustus</name>
    <name type="common">California gray whale</name>
    <name type="synonym">Eschrichtius gibbosus</name>
    <dbReference type="NCBI Taxonomy" id="9764"/>
    <lineage>
        <taxon>Eukaryota</taxon>
        <taxon>Metazoa</taxon>
        <taxon>Chordata</taxon>
        <taxon>Craniata</taxon>
        <taxon>Vertebrata</taxon>
        <taxon>Euteleostomi</taxon>
        <taxon>Mammalia</taxon>
        <taxon>Eutheria</taxon>
        <taxon>Laurasiatheria</taxon>
        <taxon>Artiodactyla</taxon>
        <taxon>Whippomorpha</taxon>
        <taxon>Cetacea</taxon>
        <taxon>Mysticeti</taxon>
        <taxon>Eschrichtiidae</taxon>
        <taxon>Eschrichtius</taxon>
    </lineage>
</organism>
<feature type="region of interest" description="Disordered" evidence="1">
    <location>
        <begin position="1"/>
        <end position="85"/>
    </location>
</feature>
<keyword evidence="3" id="KW-1185">Reference proteome</keyword>
<accession>A0AB34GLG0</accession>
<dbReference type="EMBL" id="JAIQCJ010002228">
    <property type="protein sequence ID" value="KAJ8779295.1"/>
    <property type="molecule type" value="Genomic_DNA"/>
</dbReference>
<evidence type="ECO:0000313" key="3">
    <source>
        <dbReference type="Proteomes" id="UP001159641"/>
    </source>
</evidence>
<dbReference type="AlphaFoldDB" id="A0AB34GLG0"/>
<protein>
    <submittedName>
        <fullName evidence="2">Uncharacterized protein</fullName>
    </submittedName>
</protein>
<gene>
    <name evidence="2" type="ORF">J1605_012757</name>
</gene>
<name>A0AB34GLG0_ESCRO</name>